<proteinExistence type="predicted"/>
<evidence type="ECO:0000313" key="2">
    <source>
        <dbReference type="Proteomes" id="UP000196086"/>
    </source>
</evidence>
<accession>A0A1Z5YUE8</accession>
<dbReference type="Proteomes" id="UP000196086">
    <property type="component" value="Unassembled WGS sequence"/>
</dbReference>
<dbReference type="EMBL" id="JOMQ01000033">
    <property type="protein sequence ID" value="OUJ02152.1"/>
    <property type="molecule type" value="Genomic_DNA"/>
</dbReference>
<reference evidence="1 2" key="1">
    <citation type="submission" date="2014-06" db="EMBL/GenBank/DDBJ databases">
        <authorList>
            <person name="Ju J."/>
            <person name="Zhang J."/>
        </authorList>
    </citation>
    <scope>NUCLEOTIDE SEQUENCE [LARGE SCALE GENOMIC DNA]</scope>
    <source>
        <strain evidence="1 2">DsW_47</strain>
    </source>
</reference>
<dbReference type="RefSeq" id="WP_086651327.1">
    <property type="nucleotide sequence ID" value="NZ_JOMQ01000033.1"/>
</dbReference>
<sequence length="219" mass="25969">MSDIAKEITWISNNFQTLRDEIKQLINSWEIYNYFHDHLGEIHAVFSEGDRLSHHALEVIMESLVKQAWMTLARIWDGKSKYNDNLRISYIYGILKSKNKRCYLLENFPTTEENMASGFISIDRIYKKYVGDDAPKKHVLENLISIRNQILAHRDLKDNVIIQHEKKEMEEFYCETIKFVKSIYKMFGLHFSSEEYVFWARNGAQAFVFRLLSSSHNKD</sequence>
<organism evidence="1 2">
    <name type="scientific">Acetobacter cibinongensis</name>
    <dbReference type="NCBI Taxonomy" id="146475"/>
    <lineage>
        <taxon>Bacteria</taxon>
        <taxon>Pseudomonadati</taxon>
        <taxon>Pseudomonadota</taxon>
        <taxon>Alphaproteobacteria</taxon>
        <taxon>Acetobacterales</taxon>
        <taxon>Acetobacteraceae</taxon>
        <taxon>Acetobacter</taxon>
    </lineage>
</organism>
<name>A0A1Z5YUE8_9PROT</name>
<dbReference type="AlphaFoldDB" id="A0A1Z5YUE8"/>
<evidence type="ECO:0000313" key="1">
    <source>
        <dbReference type="EMBL" id="OUJ02152.1"/>
    </source>
</evidence>
<gene>
    <name evidence="1" type="ORF">HK14_06825</name>
</gene>
<protein>
    <submittedName>
        <fullName evidence="1">Uncharacterized protein</fullName>
    </submittedName>
</protein>
<comment type="caution">
    <text evidence="1">The sequence shown here is derived from an EMBL/GenBank/DDBJ whole genome shotgun (WGS) entry which is preliminary data.</text>
</comment>